<protein>
    <recommendedName>
        <fullName evidence="3">NACHT domain-containing protein</fullName>
    </recommendedName>
</protein>
<dbReference type="InterPro" id="IPR027417">
    <property type="entry name" value="P-loop_NTPase"/>
</dbReference>
<reference evidence="4" key="1">
    <citation type="journal article" date="2020" name="Stud. Mycol.">
        <title>101 Dothideomycetes genomes: a test case for predicting lifestyles and emergence of pathogens.</title>
        <authorList>
            <person name="Haridas S."/>
            <person name="Albert R."/>
            <person name="Binder M."/>
            <person name="Bloem J."/>
            <person name="Labutti K."/>
            <person name="Salamov A."/>
            <person name="Andreopoulos B."/>
            <person name="Baker S."/>
            <person name="Barry K."/>
            <person name="Bills G."/>
            <person name="Bluhm B."/>
            <person name="Cannon C."/>
            <person name="Castanera R."/>
            <person name="Culley D."/>
            <person name="Daum C."/>
            <person name="Ezra D."/>
            <person name="Gonzalez J."/>
            <person name="Henrissat B."/>
            <person name="Kuo A."/>
            <person name="Liang C."/>
            <person name="Lipzen A."/>
            <person name="Lutzoni F."/>
            <person name="Magnuson J."/>
            <person name="Mondo S."/>
            <person name="Nolan M."/>
            <person name="Ohm R."/>
            <person name="Pangilinan J."/>
            <person name="Park H.-J."/>
            <person name="Ramirez L."/>
            <person name="Alfaro M."/>
            <person name="Sun H."/>
            <person name="Tritt A."/>
            <person name="Yoshinaga Y."/>
            <person name="Zwiers L.-H."/>
            <person name="Turgeon B."/>
            <person name="Goodwin S."/>
            <person name="Spatafora J."/>
            <person name="Crous P."/>
            <person name="Grigoriev I."/>
        </authorList>
    </citation>
    <scope>NUCLEOTIDE SEQUENCE</scope>
    <source>
        <strain evidence="4">Tuck. ex Michener</strain>
    </source>
</reference>
<proteinExistence type="predicted"/>
<feature type="domain" description="NACHT" evidence="3">
    <location>
        <begin position="289"/>
        <end position="397"/>
    </location>
</feature>
<dbReference type="InterPro" id="IPR056125">
    <property type="entry name" value="DUF7708"/>
</dbReference>
<accession>A0A6A6H1R3</accession>
<dbReference type="SUPFAM" id="SSF52540">
    <property type="entry name" value="P-loop containing nucleoside triphosphate hydrolases"/>
    <property type="match status" value="1"/>
</dbReference>
<dbReference type="InterPro" id="IPR007111">
    <property type="entry name" value="NACHT_NTPase"/>
</dbReference>
<organism evidence="4 5">
    <name type="scientific">Viridothelium virens</name>
    <name type="common">Speckled blister lichen</name>
    <name type="synonym">Trypethelium virens</name>
    <dbReference type="NCBI Taxonomy" id="1048519"/>
    <lineage>
        <taxon>Eukaryota</taxon>
        <taxon>Fungi</taxon>
        <taxon>Dikarya</taxon>
        <taxon>Ascomycota</taxon>
        <taxon>Pezizomycotina</taxon>
        <taxon>Dothideomycetes</taxon>
        <taxon>Dothideomycetes incertae sedis</taxon>
        <taxon>Trypetheliales</taxon>
        <taxon>Trypetheliaceae</taxon>
        <taxon>Viridothelium</taxon>
    </lineage>
</organism>
<dbReference type="Pfam" id="PF24883">
    <property type="entry name" value="NPHP3_N"/>
    <property type="match status" value="1"/>
</dbReference>
<sequence>MSYNDRSSSGRRLRPSRQAQTSINEAFERLQNSISKDDQRLFNSTKLKDVYETARDVENQLGARRELRYMRRLEPFFNWLLQYSKEMEILCNGTPYLPWIWAPLRLMLHLASDFTSAIERLVQAYAQITDCLPRLDRLATAFRDSHDFQQVLAGVYSDILLFHERAYKFFRRKGWRLFFNSSWTRFHTHFQSILDSLSRHTDLVDKEAVAIHIAEAKAWRESALQSALRQEKEIITRQCQSVMSWLDSGDFLQHDELNEQIDRCHPGTCSWLTRHPKMRAWMQSDNEKYNLWLKGKPGSGKTVLCASVIRFLKMDSMATVIYYFCNNFRSKHVNSLNAIQRSFCSQLLEADRSLSSFIYDEYVSENKAASNQVLSEVLRKLLSTLDNVRIVIDGIDEWDARHAKKILIEFQSMVSSSSQGSPHRLLISSRELPHLTRAFTKFPVISLSAERDYIDSAIRIFVQSGISEVFETLQNESDCVIEHSVRNQIETSLVQKANGMFLWVRLILTTLERADSIRALNNAVSSLPRELGDVYHRILLDIRSQCTTEECARAFRVLSWITFAKRPLRSYELQHGVTLHTENTEFDFETRPLRNVYDICRPLIEQGPQQTIVFIHSSVSEYLRNEISGPALSIRAAQSSILFACTTYLKKSYELIDPANSYQFCMILVGEGFHSLQHYCHAFWHEHLLDYAALDPGLTSDALTPLIVQLTALCQVHKIYWQVVHRIVPFKPCGPASVKLEAQLKLLVGSPDLQDMVRCILMSREEAKCQYRDRDNLDVVQTLSIHHRILRKYDDIVHCILRAEHIDGLSAKSLCHFKACFGPSAFLCELPSCRYSSFGFRSVEELDRHAAIHAPRFRCEEPSCAYSVIGFPTAAAKKRHSQEIHMIEALTFIPEVFRRVPRRKLSVPDSIPQQPADLTVPQGQPKKSSRDQEQAQEPRLRAYQDRSRGSTLEIPLEARSYPNGEATDFHPWTDTQPENQLTDEFVKSGHPATPLISRNNETDTARPSLWPNLKDKSSMETISNLFGQVLERKEQIRDANSST</sequence>
<dbReference type="Proteomes" id="UP000800092">
    <property type="component" value="Unassembled WGS sequence"/>
</dbReference>
<evidence type="ECO:0000313" key="5">
    <source>
        <dbReference type="Proteomes" id="UP000800092"/>
    </source>
</evidence>
<dbReference type="AlphaFoldDB" id="A0A6A6H1R3"/>
<dbReference type="InterPro" id="IPR056884">
    <property type="entry name" value="NPHP3-like_N"/>
</dbReference>
<dbReference type="Pfam" id="PF24809">
    <property type="entry name" value="DUF7708"/>
    <property type="match status" value="1"/>
</dbReference>
<name>A0A6A6H1R3_VIRVR</name>
<gene>
    <name evidence="4" type="ORF">EV356DRAFT_535325</name>
</gene>
<evidence type="ECO:0000256" key="1">
    <source>
        <dbReference type="ARBA" id="ARBA00022737"/>
    </source>
</evidence>
<feature type="compositionally biased region" description="Basic and acidic residues" evidence="2">
    <location>
        <begin position="928"/>
        <end position="948"/>
    </location>
</feature>
<dbReference type="OrthoDB" id="7464126at2759"/>
<feature type="region of interest" description="Disordered" evidence="2">
    <location>
        <begin position="990"/>
        <end position="1013"/>
    </location>
</feature>
<dbReference type="PANTHER" id="PTHR10039:SF14">
    <property type="entry name" value="NACHT DOMAIN-CONTAINING PROTEIN"/>
    <property type="match status" value="1"/>
</dbReference>
<dbReference type="EMBL" id="ML991824">
    <property type="protein sequence ID" value="KAF2231650.1"/>
    <property type="molecule type" value="Genomic_DNA"/>
</dbReference>
<dbReference type="PANTHER" id="PTHR10039">
    <property type="entry name" value="AMELOGENIN"/>
    <property type="match status" value="1"/>
</dbReference>
<feature type="region of interest" description="Disordered" evidence="2">
    <location>
        <begin position="905"/>
        <end position="955"/>
    </location>
</feature>
<keyword evidence="5" id="KW-1185">Reference proteome</keyword>
<dbReference type="PROSITE" id="PS50837">
    <property type="entry name" value="NACHT"/>
    <property type="match status" value="1"/>
</dbReference>
<evidence type="ECO:0000259" key="3">
    <source>
        <dbReference type="PROSITE" id="PS50837"/>
    </source>
</evidence>
<evidence type="ECO:0000256" key="2">
    <source>
        <dbReference type="SAM" id="MobiDB-lite"/>
    </source>
</evidence>
<keyword evidence="1" id="KW-0677">Repeat</keyword>
<dbReference type="Gene3D" id="3.40.50.300">
    <property type="entry name" value="P-loop containing nucleotide triphosphate hydrolases"/>
    <property type="match status" value="1"/>
</dbReference>
<evidence type="ECO:0000313" key="4">
    <source>
        <dbReference type="EMBL" id="KAF2231650.1"/>
    </source>
</evidence>